<sequence>MRHFLKKIMSSHGSPEGARQHPIPEAPTRGDEGASQAPCHPTAIDNTQTVGSNPITTTSVHRLGFQIPTNSCSHRDLGFTGRLAGRWYAVYGDTLWCAPGVTDMLRDPPGFHGMVRDAVSLMTDDPLRVVDLHLNGDAPVPHPLQFVPFEARWGETNLFGFGGTSLCEVDAGEAVGAVYFLVNANEAGLIGAGVARVQVIDGTPTVTKRFGPRGYWWDSKCTARYGDVCAYRDERSEYIYIWGGPPTYITDWLNSSYTYLARVKAEDAFDLDKYEYYWGRQQGWKAEVLDRFTPETAVLWGTGQGQVFWSPYYERYVLVHLGTGGCTVFLRTASSLEGPWTPDVTVYTAAPIDGGLVYAGVAHPYLDPTGRTLVASYTNNNHIEVVKIVFG</sequence>
<evidence type="ECO:0000313" key="4">
    <source>
        <dbReference type="Proteomes" id="UP001304895"/>
    </source>
</evidence>
<dbReference type="Proteomes" id="UP001304895">
    <property type="component" value="Unassembled WGS sequence"/>
</dbReference>
<gene>
    <name evidence="3" type="ORF">BT67DRAFT_449308</name>
</gene>
<feature type="region of interest" description="Disordered" evidence="1">
    <location>
        <begin position="1"/>
        <end position="55"/>
    </location>
</feature>
<organism evidence="3 4">
    <name type="scientific">Trichocladium antarcticum</name>
    <dbReference type="NCBI Taxonomy" id="1450529"/>
    <lineage>
        <taxon>Eukaryota</taxon>
        <taxon>Fungi</taxon>
        <taxon>Dikarya</taxon>
        <taxon>Ascomycota</taxon>
        <taxon>Pezizomycotina</taxon>
        <taxon>Sordariomycetes</taxon>
        <taxon>Sordariomycetidae</taxon>
        <taxon>Sordariales</taxon>
        <taxon>Chaetomiaceae</taxon>
        <taxon>Trichocladium</taxon>
    </lineage>
</organism>
<accession>A0AAN6ZDG7</accession>
<reference evidence="3" key="2">
    <citation type="submission" date="2023-05" db="EMBL/GenBank/DDBJ databases">
        <authorList>
            <consortium name="Lawrence Berkeley National Laboratory"/>
            <person name="Steindorff A."/>
            <person name="Hensen N."/>
            <person name="Bonometti L."/>
            <person name="Westerberg I."/>
            <person name="Brannstrom I.O."/>
            <person name="Guillou S."/>
            <person name="Cros-Aarteil S."/>
            <person name="Calhoun S."/>
            <person name="Haridas S."/>
            <person name="Kuo A."/>
            <person name="Mondo S."/>
            <person name="Pangilinan J."/>
            <person name="Riley R."/>
            <person name="Labutti K."/>
            <person name="Andreopoulos B."/>
            <person name="Lipzen A."/>
            <person name="Chen C."/>
            <person name="Yanf M."/>
            <person name="Daum C."/>
            <person name="Ng V."/>
            <person name="Clum A."/>
            <person name="Ohm R."/>
            <person name="Martin F."/>
            <person name="Silar P."/>
            <person name="Natvig D."/>
            <person name="Lalanne C."/>
            <person name="Gautier V."/>
            <person name="Ament-Velasquez S.L."/>
            <person name="Kruys A."/>
            <person name="Hutchinson M.I."/>
            <person name="Powell A.J."/>
            <person name="Barry K."/>
            <person name="Miller A.N."/>
            <person name="Grigoriev I.V."/>
            <person name="Debuchy R."/>
            <person name="Gladieux P."/>
            <person name="Thoren M.H."/>
            <person name="Johannesson H."/>
        </authorList>
    </citation>
    <scope>NUCLEOTIDE SEQUENCE</scope>
    <source>
        <strain evidence="3">CBS 123565</strain>
    </source>
</reference>
<name>A0AAN6ZDG7_9PEZI</name>
<dbReference type="EMBL" id="MU853407">
    <property type="protein sequence ID" value="KAK4135050.1"/>
    <property type="molecule type" value="Genomic_DNA"/>
</dbReference>
<evidence type="ECO:0000259" key="2">
    <source>
        <dbReference type="Pfam" id="PF13810"/>
    </source>
</evidence>
<feature type="domain" description="DUF4185" evidence="2">
    <location>
        <begin position="233"/>
        <end position="381"/>
    </location>
</feature>
<evidence type="ECO:0000256" key="1">
    <source>
        <dbReference type="SAM" id="MobiDB-lite"/>
    </source>
</evidence>
<evidence type="ECO:0000313" key="3">
    <source>
        <dbReference type="EMBL" id="KAK4135050.1"/>
    </source>
</evidence>
<dbReference type="Pfam" id="PF13810">
    <property type="entry name" value="DUF4185"/>
    <property type="match status" value="1"/>
</dbReference>
<dbReference type="InterPro" id="IPR025442">
    <property type="entry name" value="DUF4185"/>
</dbReference>
<proteinExistence type="predicted"/>
<dbReference type="AlphaFoldDB" id="A0AAN6ZDG7"/>
<comment type="caution">
    <text evidence="3">The sequence shown here is derived from an EMBL/GenBank/DDBJ whole genome shotgun (WGS) entry which is preliminary data.</text>
</comment>
<reference evidence="3" key="1">
    <citation type="journal article" date="2023" name="Mol. Phylogenet. Evol.">
        <title>Genome-scale phylogeny and comparative genomics of the fungal order Sordariales.</title>
        <authorList>
            <person name="Hensen N."/>
            <person name="Bonometti L."/>
            <person name="Westerberg I."/>
            <person name="Brannstrom I.O."/>
            <person name="Guillou S."/>
            <person name="Cros-Aarteil S."/>
            <person name="Calhoun S."/>
            <person name="Haridas S."/>
            <person name="Kuo A."/>
            <person name="Mondo S."/>
            <person name="Pangilinan J."/>
            <person name="Riley R."/>
            <person name="LaButti K."/>
            <person name="Andreopoulos B."/>
            <person name="Lipzen A."/>
            <person name="Chen C."/>
            <person name="Yan M."/>
            <person name="Daum C."/>
            <person name="Ng V."/>
            <person name="Clum A."/>
            <person name="Steindorff A."/>
            <person name="Ohm R.A."/>
            <person name="Martin F."/>
            <person name="Silar P."/>
            <person name="Natvig D.O."/>
            <person name="Lalanne C."/>
            <person name="Gautier V."/>
            <person name="Ament-Velasquez S.L."/>
            <person name="Kruys A."/>
            <person name="Hutchinson M.I."/>
            <person name="Powell A.J."/>
            <person name="Barry K."/>
            <person name="Miller A.N."/>
            <person name="Grigoriev I.V."/>
            <person name="Debuchy R."/>
            <person name="Gladieux P."/>
            <person name="Hiltunen Thoren M."/>
            <person name="Johannesson H."/>
        </authorList>
    </citation>
    <scope>NUCLEOTIDE SEQUENCE</scope>
    <source>
        <strain evidence="3">CBS 123565</strain>
    </source>
</reference>
<keyword evidence="4" id="KW-1185">Reference proteome</keyword>
<feature type="compositionally biased region" description="Polar residues" evidence="1">
    <location>
        <begin position="44"/>
        <end position="55"/>
    </location>
</feature>
<protein>
    <recommendedName>
        <fullName evidence="2">DUF4185 domain-containing protein</fullName>
    </recommendedName>
</protein>